<comment type="caution">
    <text evidence="1">The sequence shown here is derived from an EMBL/GenBank/DDBJ whole genome shotgun (WGS) entry which is preliminary data.</text>
</comment>
<dbReference type="Proteomes" id="UP001497535">
    <property type="component" value="Unassembled WGS sequence"/>
</dbReference>
<protein>
    <submittedName>
        <fullName evidence="1">Uncharacterized protein</fullName>
    </submittedName>
</protein>
<accession>A0ACB0XNZ8</accession>
<organism evidence="1 2">
    <name type="scientific">Meloidogyne enterolobii</name>
    <name type="common">Root-knot nematode worm</name>
    <name type="synonym">Meloidogyne mayaguensis</name>
    <dbReference type="NCBI Taxonomy" id="390850"/>
    <lineage>
        <taxon>Eukaryota</taxon>
        <taxon>Metazoa</taxon>
        <taxon>Ecdysozoa</taxon>
        <taxon>Nematoda</taxon>
        <taxon>Chromadorea</taxon>
        <taxon>Rhabditida</taxon>
        <taxon>Tylenchina</taxon>
        <taxon>Tylenchomorpha</taxon>
        <taxon>Tylenchoidea</taxon>
        <taxon>Meloidogynidae</taxon>
        <taxon>Meloidogyninae</taxon>
        <taxon>Meloidogyne</taxon>
    </lineage>
</organism>
<dbReference type="EMBL" id="CAVMJV010000001">
    <property type="protein sequence ID" value="CAK5010681.1"/>
    <property type="molecule type" value="Genomic_DNA"/>
</dbReference>
<evidence type="ECO:0000313" key="1">
    <source>
        <dbReference type="EMBL" id="CAK5010681.1"/>
    </source>
</evidence>
<name>A0ACB0XNZ8_MELEN</name>
<gene>
    <name evidence="1" type="ORF">MENTE1834_LOCUS1689</name>
</gene>
<reference evidence="1" key="1">
    <citation type="submission" date="2023-11" db="EMBL/GenBank/DDBJ databases">
        <authorList>
            <person name="Poullet M."/>
        </authorList>
    </citation>
    <scope>NUCLEOTIDE SEQUENCE</scope>
    <source>
        <strain evidence="1">E1834</strain>
    </source>
</reference>
<evidence type="ECO:0000313" key="2">
    <source>
        <dbReference type="Proteomes" id="UP001497535"/>
    </source>
</evidence>
<sequence>MFVNNWTRAFEKLLPTSCTTKKSWHQITRNTPKSSASERRHLLKINSNPPPSVASAPSCIEQCQQETTTQQIQDSNNNIDIIIVNNHQNSQQNKSKNLAGIALNLVRSASREFNEGKVKKNKIFERIKGRSLFLNSKNYFVASEPNSSFNLERINKCLKEEDFEGEKIKKLSETLPISNFCFNNNNNEHNNNEIERNKIKTKFSSNELNTISVNYLKTEDSNEAITLDLVENWSVKENQESQIEQKLHKETLDGLSRLRGLGSFLAEQLSNEADKCDKRWAIARRQRRTLIDSLILALKEESEEGKLKGKEDLNKKLDKLNSLKIEQKYPKRHSSNGWLFKINDDNISYSTTTKNNSNAPSCSSSEIISTKNELPRYEFFENKKVKDKKSEEEADDEIETSGDDDIIYL</sequence>
<keyword evidence="2" id="KW-1185">Reference proteome</keyword>
<proteinExistence type="predicted"/>